<keyword evidence="2" id="KW-1185">Reference proteome</keyword>
<dbReference type="KEGG" id="dfl:DFE_2288"/>
<reference evidence="1 2" key="1">
    <citation type="journal article" date="2018" name="Sci. Adv.">
        <title>Multi-heme cytochromes provide a pathway for survival in energy-limited environments.</title>
        <authorList>
            <person name="Deng X."/>
            <person name="Dohmae N."/>
            <person name="Nealson K.H."/>
            <person name="Hashimoto K."/>
            <person name="Okamoto A."/>
        </authorList>
    </citation>
    <scope>NUCLEOTIDE SEQUENCE [LARGE SCALE GENOMIC DNA]</scope>
    <source>
        <strain evidence="1 2">IS5</strain>
    </source>
</reference>
<evidence type="ECO:0000313" key="2">
    <source>
        <dbReference type="Proteomes" id="UP000269883"/>
    </source>
</evidence>
<accession>A0A2Z6B0K8</accession>
<dbReference type="RefSeq" id="WP_126379629.1">
    <property type="nucleotide sequence ID" value="NZ_AP017378.1"/>
</dbReference>
<dbReference type="Pfam" id="PF11376">
    <property type="entry name" value="DUF3179"/>
    <property type="match status" value="1"/>
</dbReference>
<sequence length="370" mass="41538">MTNIICISLIRLLLIVTLLAPVGGGVAMAQEGFADSAIAELKRYIVGNDRQYNLPPAVDKPEFVGMADAGLYLDPDEIVFVEEFPGEDSKAVIYPRNILVMHEVVNIRETGRNRTVTYCPLTGTVVGYLSKAGGQDTSFGNMGMLANSNRILYDRVTNTFWPQLLGIGIRGPLKGERLERFPLIWTRWKYAKKRYPEGKVLSRRTGYKYRYGKDRYGSYAKSGTYYDTGGSYYALAHVDPSIHPKVRILGLAEGEIAVAFLESEIKKRRLASVDFGMSPIVAIYDKSLDAIRVFHAEADGRGLHFEMAGDEIVDKETRSRWDIMGQATEGRLRGMKLERVAAMDSMWFAWKAFHPFTEVWGRQSNGEGSF</sequence>
<name>A0A2Z6B0K8_9BACT</name>
<evidence type="ECO:0000313" key="1">
    <source>
        <dbReference type="EMBL" id="BBD09014.1"/>
    </source>
</evidence>
<evidence type="ECO:0008006" key="3">
    <source>
        <dbReference type="Google" id="ProtNLM"/>
    </source>
</evidence>
<protein>
    <recommendedName>
        <fullName evidence="3">DUF3179 domain-containing protein</fullName>
    </recommendedName>
</protein>
<dbReference type="EMBL" id="AP017378">
    <property type="protein sequence ID" value="BBD09014.1"/>
    <property type="molecule type" value="Genomic_DNA"/>
</dbReference>
<organism evidence="1 2">
    <name type="scientific">Desulfovibrio ferrophilus</name>
    <dbReference type="NCBI Taxonomy" id="241368"/>
    <lineage>
        <taxon>Bacteria</taxon>
        <taxon>Pseudomonadati</taxon>
        <taxon>Thermodesulfobacteriota</taxon>
        <taxon>Desulfovibrionia</taxon>
        <taxon>Desulfovibrionales</taxon>
        <taxon>Desulfovibrionaceae</taxon>
        <taxon>Desulfovibrio</taxon>
    </lineage>
</organism>
<dbReference type="OrthoDB" id="9806357at2"/>
<dbReference type="InterPro" id="IPR021516">
    <property type="entry name" value="DUF3179"/>
</dbReference>
<dbReference type="AlphaFoldDB" id="A0A2Z6B0K8"/>
<gene>
    <name evidence="1" type="ORF">DFE_2288</name>
</gene>
<proteinExistence type="predicted"/>
<dbReference type="Proteomes" id="UP000269883">
    <property type="component" value="Chromosome"/>
</dbReference>